<accession>A0A5F1Y647</accession>
<feature type="active site" description="Proton donor" evidence="2">
    <location>
        <position position="36"/>
    </location>
</feature>
<name>A0A5F1Y647_9LEPT</name>
<dbReference type="NCBIfam" id="TIGR02258">
    <property type="entry name" value="2_5_ligase"/>
    <property type="match status" value="1"/>
</dbReference>
<comment type="function">
    <text evidence="2">Hydrolyzes RNA 2',3'-cyclic phosphodiester to an RNA 2'-phosphomonoester.</text>
</comment>
<dbReference type="HAMAP" id="MF_01940">
    <property type="entry name" value="RNA_CPDase"/>
    <property type="match status" value="1"/>
</dbReference>
<dbReference type="GO" id="GO:0004113">
    <property type="term" value="F:2',3'-cyclic-nucleotide 3'-phosphodiesterase activity"/>
    <property type="evidence" value="ECO:0007669"/>
    <property type="project" value="InterPro"/>
</dbReference>
<dbReference type="Pfam" id="PF13563">
    <property type="entry name" value="2_5_RNA_ligase2"/>
    <property type="match status" value="1"/>
</dbReference>
<reference evidence="3" key="1">
    <citation type="journal article" date="2019" name="PLoS Negl. Trop. Dis.">
        <title>Revisiting the worldwide diversity of Leptospira species in the environment.</title>
        <authorList>
            <person name="Vincent A.T."/>
            <person name="Schiettekatte O."/>
            <person name="Bourhy P."/>
            <person name="Veyrier F.J."/>
            <person name="Picardeau M."/>
        </authorList>
    </citation>
    <scope>NUCLEOTIDE SEQUENCE [LARGE SCALE GENOMIC DNA]</scope>
    <source>
        <strain evidence="3">201800299</strain>
    </source>
</reference>
<dbReference type="Proteomes" id="UP000298277">
    <property type="component" value="Unassembled WGS sequence"/>
</dbReference>
<protein>
    <recommendedName>
        <fullName evidence="2">RNA 2',3'-cyclic phosphodiesterase</fullName>
        <shortName evidence="2">RNA 2',3'-CPDase</shortName>
        <ecNumber evidence="2">3.1.4.58</ecNumber>
    </recommendedName>
</protein>
<feature type="short sequence motif" description="HXTX 1" evidence="2">
    <location>
        <begin position="36"/>
        <end position="39"/>
    </location>
</feature>
<feature type="active site" description="Proton acceptor" evidence="2">
    <location>
        <position position="120"/>
    </location>
</feature>
<dbReference type="EC" id="3.1.4.58" evidence="2"/>
<feature type="short sequence motif" description="HXTX 2" evidence="2">
    <location>
        <begin position="120"/>
        <end position="123"/>
    </location>
</feature>
<dbReference type="AlphaFoldDB" id="A0A5F1Y647"/>
<dbReference type="InterPro" id="IPR004175">
    <property type="entry name" value="RNA_CPDase"/>
</dbReference>
<keyword evidence="1 2" id="KW-0378">Hydrolase</keyword>
<dbReference type="OrthoDB" id="9789350at2"/>
<dbReference type="SUPFAM" id="SSF55144">
    <property type="entry name" value="LigT-like"/>
    <property type="match status" value="1"/>
</dbReference>
<dbReference type="RefSeq" id="WP_135593587.1">
    <property type="nucleotide sequence ID" value="NZ_RQEZ01000046.1"/>
</dbReference>
<evidence type="ECO:0000313" key="4">
    <source>
        <dbReference type="Proteomes" id="UP000298277"/>
    </source>
</evidence>
<organism evidence="3 4">
    <name type="scientific">Leptospira gomenensis</name>
    <dbReference type="NCBI Taxonomy" id="2484974"/>
    <lineage>
        <taxon>Bacteria</taxon>
        <taxon>Pseudomonadati</taxon>
        <taxon>Spirochaetota</taxon>
        <taxon>Spirochaetia</taxon>
        <taxon>Leptospirales</taxon>
        <taxon>Leptospiraceae</taxon>
        <taxon>Leptospira</taxon>
    </lineage>
</organism>
<dbReference type="Gene3D" id="3.90.1140.10">
    <property type="entry name" value="Cyclic phosphodiesterase"/>
    <property type="match status" value="1"/>
</dbReference>
<dbReference type="InterPro" id="IPR009097">
    <property type="entry name" value="Cyclic_Pdiesterase"/>
</dbReference>
<sequence length="180" mass="20645">MRIFLGISVPEEVKEQLVRICYGLPDIRWVLPENFHVTLLFLGEQSREQVDVVSDFCSTIASPSFRLNLQSVGTFEKQKSPSILFAKVLLNEELVKLQKKLDSGIRKLGFAPERQEYRPHLTLGRFKNSNGLRVAAYLEEFSGFTSSEFYVSEFHIYSSRTFSEGPVYSIEESFSLLPSY</sequence>
<comment type="caution">
    <text evidence="3">The sequence shown here is derived from an EMBL/GenBank/DDBJ whole genome shotgun (WGS) entry which is preliminary data.</text>
</comment>
<evidence type="ECO:0000256" key="2">
    <source>
        <dbReference type="HAMAP-Rule" id="MF_01940"/>
    </source>
</evidence>
<gene>
    <name evidence="3" type="primary">thpR</name>
    <name evidence="3" type="ORF">EHQ17_18590</name>
</gene>
<comment type="similarity">
    <text evidence="2">Belongs to the 2H phosphoesterase superfamily. ThpR family.</text>
</comment>
<evidence type="ECO:0000313" key="3">
    <source>
        <dbReference type="EMBL" id="TGK28089.1"/>
    </source>
</evidence>
<evidence type="ECO:0000256" key="1">
    <source>
        <dbReference type="ARBA" id="ARBA00022801"/>
    </source>
</evidence>
<dbReference type="PANTHER" id="PTHR35561">
    <property type="entry name" value="RNA 2',3'-CYCLIC PHOSPHODIESTERASE"/>
    <property type="match status" value="1"/>
</dbReference>
<dbReference type="GO" id="GO:0008664">
    <property type="term" value="F:RNA 2',3'-cyclic 3'-phosphodiesterase activity"/>
    <property type="evidence" value="ECO:0007669"/>
    <property type="project" value="UniProtKB-EC"/>
</dbReference>
<keyword evidence="4" id="KW-1185">Reference proteome</keyword>
<comment type="catalytic activity">
    <reaction evidence="2">
        <text>a 3'-end 2',3'-cyclophospho-ribonucleotide-RNA + H2O = a 3'-end 2'-phospho-ribonucleotide-RNA + H(+)</text>
        <dbReference type="Rhea" id="RHEA:11828"/>
        <dbReference type="Rhea" id="RHEA-COMP:10464"/>
        <dbReference type="Rhea" id="RHEA-COMP:17353"/>
        <dbReference type="ChEBI" id="CHEBI:15377"/>
        <dbReference type="ChEBI" id="CHEBI:15378"/>
        <dbReference type="ChEBI" id="CHEBI:83064"/>
        <dbReference type="ChEBI" id="CHEBI:173113"/>
        <dbReference type="EC" id="3.1.4.58"/>
    </reaction>
</comment>
<dbReference type="EMBL" id="RQFA01000080">
    <property type="protein sequence ID" value="TGK28089.1"/>
    <property type="molecule type" value="Genomic_DNA"/>
</dbReference>
<proteinExistence type="inferred from homology"/>
<dbReference type="PANTHER" id="PTHR35561:SF1">
    <property type="entry name" value="RNA 2',3'-CYCLIC PHOSPHODIESTERASE"/>
    <property type="match status" value="1"/>
</dbReference>